<reference evidence="2" key="1">
    <citation type="submission" date="2020-05" db="EMBL/GenBank/DDBJ databases">
        <title>Mycena genomes resolve the evolution of fungal bioluminescence.</title>
        <authorList>
            <person name="Tsai I.J."/>
        </authorList>
    </citation>
    <scope>NUCLEOTIDE SEQUENCE</scope>
    <source>
        <strain evidence="2">110903Hualien_Pintung</strain>
    </source>
</reference>
<protein>
    <submittedName>
        <fullName evidence="2">Uncharacterized protein</fullName>
    </submittedName>
</protein>
<gene>
    <name evidence="2" type="ORF">HMN09_00947300</name>
</gene>
<dbReference type="OrthoDB" id="3006226at2759"/>
<comment type="caution">
    <text evidence="2">The sequence shown here is derived from an EMBL/GenBank/DDBJ whole genome shotgun (WGS) entry which is preliminary data.</text>
</comment>
<evidence type="ECO:0000313" key="2">
    <source>
        <dbReference type="EMBL" id="KAF7300621.1"/>
    </source>
</evidence>
<keyword evidence="3" id="KW-1185">Reference proteome</keyword>
<dbReference type="EMBL" id="JACAZE010000013">
    <property type="protein sequence ID" value="KAF7300621.1"/>
    <property type="molecule type" value="Genomic_DNA"/>
</dbReference>
<dbReference type="Proteomes" id="UP000613580">
    <property type="component" value="Unassembled WGS sequence"/>
</dbReference>
<accession>A0A8H6SJM1</accession>
<proteinExistence type="predicted"/>
<evidence type="ECO:0000313" key="3">
    <source>
        <dbReference type="Proteomes" id="UP000613580"/>
    </source>
</evidence>
<organism evidence="2 3">
    <name type="scientific">Mycena chlorophos</name>
    <name type="common">Agaric fungus</name>
    <name type="synonym">Agaricus chlorophos</name>
    <dbReference type="NCBI Taxonomy" id="658473"/>
    <lineage>
        <taxon>Eukaryota</taxon>
        <taxon>Fungi</taxon>
        <taxon>Dikarya</taxon>
        <taxon>Basidiomycota</taxon>
        <taxon>Agaricomycotina</taxon>
        <taxon>Agaricomycetes</taxon>
        <taxon>Agaricomycetidae</taxon>
        <taxon>Agaricales</taxon>
        <taxon>Marasmiineae</taxon>
        <taxon>Mycenaceae</taxon>
        <taxon>Mycena</taxon>
    </lineage>
</organism>
<dbReference type="AlphaFoldDB" id="A0A8H6SJM1"/>
<evidence type="ECO:0000256" key="1">
    <source>
        <dbReference type="SAM" id="MobiDB-lite"/>
    </source>
</evidence>
<sequence>MTLDPVASLEYLNDPEAIEAGQKLEFKDYAVYVTGARQLLNPAAKYREERIHFILPSLPADDPSQDLDASMSMPIFPATHHPTGRAPLRPSGSFEWPWPSYVSAFIKTIVRCANVVTVDPKQCGLDFDGQVQFVRYRGEDRDIQRERKERRQRSPQPSLSEVHVADSVPCSAEPAANSPSTGVALKEQTPSPVVLDAVADETGHGSSVQNDPEEEAVVADLLALLLQHEAGEDVPAVKFTHDLSRIKEIRDPRGFFEEVHKLTEIAQQSKLRAAAKKTTAAENDAARYDEKTARLLRGHRVSRAVSRAKAFLRRFLCLSTSSHHDN</sequence>
<feature type="region of interest" description="Disordered" evidence="1">
    <location>
        <begin position="142"/>
        <end position="186"/>
    </location>
</feature>
<name>A0A8H6SJM1_MYCCL</name>